<dbReference type="EMBL" id="JNUP01000045">
    <property type="protein sequence ID" value="KGE73178.1"/>
    <property type="molecule type" value="Genomic_DNA"/>
</dbReference>
<organism evidence="3 4">
    <name type="scientific">Spirochaeta lutea</name>
    <dbReference type="NCBI Taxonomy" id="1480694"/>
    <lineage>
        <taxon>Bacteria</taxon>
        <taxon>Pseudomonadati</taxon>
        <taxon>Spirochaetota</taxon>
        <taxon>Spirochaetia</taxon>
        <taxon>Spirochaetales</taxon>
        <taxon>Spirochaetaceae</taxon>
        <taxon>Spirochaeta</taxon>
    </lineage>
</organism>
<dbReference type="eggNOG" id="ENOG5033XG8">
    <property type="taxonomic scope" value="Bacteria"/>
</dbReference>
<dbReference type="OrthoDB" id="350202at2"/>
<feature type="region of interest" description="Disordered" evidence="1">
    <location>
        <begin position="469"/>
        <end position="529"/>
    </location>
</feature>
<keyword evidence="2" id="KW-0472">Membrane</keyword>
<dbReference type="AlphaFoldDB" id="A0A098R0G5"/>
<feature type="transmembrane region" description="Helical" evidence="2">
    <location>
        <begin position="21"/>
        <end position="43"/>
    </location>
</feature>
<evidence type="ECO:0000256" key="2">
    <source>
        <dbReference type="SAM" id="Phobius"/>
    </source>
</evidence>
<evidence type="ECO:0000256" key="1">
    <source>
        <dbReference type="SAM" id="MobiDB-lite"/>
    </source>
</evidence>
<gene>
    <name evidence="3" type="ORF">DC28_05235</name>
</gene>
<keyword evidence="2" id="KW-1133">Transmembrane helix</keyword>
<evidence type="ECO:0008006" key="5">
    <source>
        <dbReference type="Google" id="ProtNLM"/>
    </source>
</evidence>
<dbReference type="Proteomes" id="UP000029692">
    <property type="component" value="Unassembled WGS sequence"/>
</dbReference>
<accession>A0A098R0G5</accession>
<proteinExistence type="predicted"/>
<protein>
    <recommendedName>
        <fullName evidence="5">SH3b domain-containing protein</fullName>
    </recommendedName>
</protein>
<feature type="compositionally biased region" description="Polar residues" evidence="1">
    <location>
        <begin position="474"/>
        <end position="515"/>
    </location>
</feature>
<name>A0A098R0G5_9SPIO</name>
<evidence type="ECO:0000313" key="4">
    <source>
        <dbReference type="Proteomes" id="UP000029692"/>
    </source>
</evidence>
<keyword evidence="4" id="KW-1185">Reference proteome</keyword>
<evidence type="ECO:0000313" key="3">
    <source>
        <dbReference type="EMBL" id="KGE73178.1"/>
    </source>
</evidence>
<dbReference type="STRING" id="1480694.DC28_05235"/>
<sequence>MKERLLPSFFHKKSSTTPGRIPLRAPVSALPGLGMMLLFLLAVTGCGTNAIGYGVVLLADEEMSAQGLKNGDLVTLASESDILDSYTIVQNTEEESVTLDVPRWRIQSHETREAAQAFQAQFIPYATIYGRSGRQGLPIRSTAQNTSPLVYRMRRDEGIKIISRHQEQTNIAGLEDYWYEVLTETGVRGWTFGYDLTLVDASETVDASSQSAASQGYDPDDPLQAVLFEKTWRPEYYLPMIRDSQFNLELFRPEFGFFANAEQRIFTIRLKDYQRDFPFSSLYSPRYARYQAEGSSLQITVSTPDRIVLEFEEAGAIRSEVFTAITEDIGEVIQEEQEDRIAKYQMILDRGTQLTSSHYGSIQLFPDFRFTWTGYQRLGANFLPRGFDGTGRIAFTTYLGSNLTNQYTGVITLTSPVWGSKPFLFEMINTGIRLEPATSSTGPVPVVINRDLSPLIMFFEFGGPTGQVSAPGISGSSGTAQPTASTINSSQNPEPLQPVSLDTPNSETAAPQTQEAPEPSEADPQTPGV</sequence>
<reference evidence="3 4" key="1">
    <citation type="submission" date="2014-05" db="EMBL/GenBank/DDBJ databases">
        <title>De novo Genome Sequence of Spirocheata sp.</title>
        <authorList>
            <person name="Shivani Y."/>
            <person name="Subhash Y."/>
            <person name="Tushar L."/>
            <person name="Sasikala C."/>
            <person name="Ramana C.V."/>
        </authorList>
    </citation>
    <scope>NUCLEOTIDE SEQUENCE [LARGE SCALE GENOMIC DNA]</scope>
    <source>
        <strain evidence="3 4">JC230</strain>
    </source>
</reference>
<comment type="caution">
    <text evidence="3">The sequence shown here is derived from an EMBL/GenBank/DDBJ whole genome shotgun (WGS) entry which is preliminary data.</text>
</comment>
<keyword evidence="2" id="KW-0812">Transmembrane</keyword>